<evidence type="ECO:0000313" key="7">
    <source>
        <dbReference type="Proteomes" id="UP001597191"/>
    </source>
</evidence>
<dbReference type="PANTHER" id="PTHR43335:SF4">
    <property type="entry name" value="ABC TRANSPORTER, ATP-BINDING PROTEIN"/>
    <property type="match status" value="1"/>
</dbReference>
<sequence>MLKVSEVNTFVGKKKITSKINFEISLGEVVGLIGPNGAGKTTIMKTILGVMKFTGQIYLNHAVVTENNHQALSKVGALIEHPAIYPYLSGRENLALYAHDQEDCQQIISLLQMSAYIDKKCKGYSLGMKQKLGIAITLLNKPKLVILDEPLNGLDVEATIVVRKIIVKYANEGTTFLISSHILSELQKVMTRIILINHGEIVVDQKISDFNRQNRPQYQVQTDNNELTAQLLQTNQIQFQQVNDDLVVAQADLFAIQDLLYQQRQHFIKLAPIAISFEQLIINELNRQRGEKDAK</sequence>
<feature type="domain" description="ABC transporter" evidence="5">
    <location>
        <begin position="2"/>
        <end position="223"/>
    </location>
</feature>
<dbReference type="GO" id="GO:0005524">
    <property type="term" value="F:ATP binding"/>
    <property type="evidence" value="ECO:0007669"/>
    <property type="project" value="UniProtKB-KW"/>
</dbReference>
<keyword evidence="7" id="KW-1185">Reference proteome</keyword>
<evidence type="ECO:0000256" key="2">
    <source>
        <dbReference type="ARBA" id="ARBA00022448"/>
    </source>
</evidence>
<accession>A0ABW4BMR6</accession>
<dbReference type="PROSITE" id="PS50893">
    <property type="entry name" value="ABC_TRANSPORTER_2"/>
    <property type="match status" value="1"/>
</dbReference>
<keyword evidence="2" id="KW-0813">Transport</keyword>
<dbReference type="Gene3D" id="3.40.50.300">
    <property type="entry name" value="P-loop containing nucleotide triphosphate hydrolases"/>
    <property type="match status" value="1"/>
</dbReference>
<keyword evidence="3" id="KW-0547">Nucleotide-binding</keyword>
<dbReference type="EMBL" id="JBHTOH010000031">
    <property type="protein sequence ID" value="MFD1410981.1"/>
    <property type="molecule type" value="Genomic_DNA"/>
</dbReference>
<protein>
    <submittedName>
        <fullName evidence="6">ABC transporter ATP-binding protein</fullName>
    </submittedName>
</protein>
<dbReference type="RefSeq" id="WP_125651054.1">
    <property type="nucleotide sequence ID" value="NZ_JBHTOH010000031.1"/>
</dbReference>
<evidence type="ECO:0000256" key="3">
    <source>
        <dbReference type="ARBA" id="ARBA00022741"/>
    </source>
</evidence>
<reference evidence="7" key="1">
    <citation type="journal article" date="2019" name="Int. J. Syst. Evol. Microbiol.">
        <title>The Global Catalogue of Microorganisms (GCM) 10K type strain sequencing project: providing services to taxonomists for standard genome sequencing and annotation.</title>
        <authorList>
            <consortium name="The Broad Institute Genomics Platform"/>
            <consortium name="The Broad Institute Genome Sequencing Center for Infectious Disease"/>
            <person name="Wu L."/>
            <person name="Ma J."/>
        </authorList>
    </citation>
    <scope>NUCLEOTIDE SEQUENCE [LARGE SCALE GENOMIC DNA]</scope>
    <source>
        <strain evidence="7">CCM 8937</strain>
    </source>
</reference>
<evidence type="ECO:0000259" key="5">
    <source>
        <dbReference type="PROSITE" id="PS50893"/>
    </source>
</evidence>
<dbReference type="InterPro" id="IPR003593">
    <property type="entry name" value="AAA+_ATPase"/>
</dbReference>
<dbReference type="SUPFAM" id="SSF52540">
    <property type="entry name" value="P-loop containing nucleoside triphosphate hydrolases"/>
    <property type="match status" value="1"/>
</dbReference>
<evidence type="ECO:0000256" key="4">
    <source>
        <dbReference type="ARBA" id="ARBA00022840"/>
    </source>
</evidence>
<name>A0ABW4BMR6_9LACO</name>
<dbReference type="InterPro" id="IPR027417">
    <property type="entry name" value="P-loop_NTPase"/>
</dbReference>
<evidence type="ECO:0000313" key="6">
    <source>
        <dbReference type="EMBL" id="MFD1410981.1"/>
    </source>
</evidence>
<gene>
    <name evidence="6" type="ORF">ACFQ4R_05060</name>
</gene>
<dbReference type="PROSITE" id="PS00211">
    <property type="entry name" value="ABC_TRANSPORTER_1"/>
    <property type="match status" value="1"/>
</dbReference>
<dbReference type="SMART" id="SM00382">
    <property type="entry name" value="AAA"/>
    <property type="match status" value="1"/>
</dbReference>
<keyword evidence="4 6" id="KW-0067">ATP-binding</keyword>
<dbReference type="PANTHER" id="PTHR43335">
    <property type="entry name" value="ABC TRANSPORTER, ATP-BINDING PROTEIN"/>
    <property type="match status" value="1"/>
</dbReference>
<comment type="caution">
    <text evidence="6">The sequence shown here is derived from an EMBL/GenBank/DDBJ whole genome shotgun (WGS) entry which is preliminary data.</text>
</comment>
<dbReference type="Proteomes" id="UP001597191">
    <property type="component" value="Unassembled WGS sequence"/>
</dbReference>
<evidence type="ECO:0000256" key="1">
    <source>
        <dbReference type="ARBA" id="ARBA00005417"/>
    </source>
</evidence>
<proteinExistence type="inferred from homology"/>
<comment type="similarity">
    <text evidence="1">Belongs to the ABC transporter superfamily.</text>
</comment>
<organism evidence="6 7">
    <name type="scientific">Lapidilactobacillus gannanensis</name>
    <dbReference type="NCBI Taxonomy" id="2486002"/>
    <lineage>
        <taxon>Bacteria</taxon>
        <taxon>Bacillati</taxon>
        <taxon>Bacillota</taxon>
        <taxon>Bacilli</taxon>
        <taxon>Lactobacillales</taxon>
        <taxon>Lactobacillaceae</taxon>
        <taxon>Lapidilactobacillus</taxon>
    </lineage>
</organism>
<dbReference type="Pfam" id="PF00005">
    <property type="entry name" value="ABC_tran"/>
    <property type="match status" value="1"/>
</dbReference>
<dbReference type="InterPro" id="IPR003439">
    <property type="entry name" value="ABC_transporter-like_ATP-bd"/>
</dbReference>
<dbReference type="InterPro" id="IPR017871">
    <property type="entry name" value="ABC_transporter-like_CS"/>
</dbReference>